<gene>
    <name evidence="3" type="ORF">HMPREF0860_2605</name>
    <name evidence="2" type="ORF">HMPREF1325_1198</name>
</gene>
<dbReference type="Proteomes" id="UP000016646">
    <property type="component" value="Unassembled WGS sequence"/>
</dbReference>
<protein>
    <submittedName>
        <fullName evidence="2">PF01973 family protein</fullName>
    </submittedName>
</protein>
<dbReference type="Pfam" id="PF01973">
    <property type="entry name" value="MptE-like"/>
    <property type="match status" value="1"/>
</dbReference>
<proteinExistence type="predicted"/>
<dbReference type="EMBL" id="AVQI01000027">
    <property type="protein sequence ID" value="ERK04179.1"/>
    <property type="molecule type" value="Genomic_DNA"/>
</dbReference>
<feature type="domain" description="6-hydroxymethylpterin diphosphokinase MptE-like" evidence="1">
    <location>
        <begin position="159"/>
        <end position="326"/>
    </location>
</feature>
<organism evidence="2 4">
    <name type="scientific">Treponema socranskii subsp. socranskii VPI DR56BR1116 = ATCC 35536</name>
    <dbReference type="NCBI Taxonomy" id="1125725"/>
    <lineage>
        <taxon>Bacteria</taxon>
        <taxon>Pseudomonadati</taxon>
        <taxon>Spirochaetota</taxon>
        <taxon>Spirochaetia</taxon>
        <taxon>Spirochaetales</taxon>
        <taxon>Treponemataceae</taxon>
        <taxon>Treponema</taxon>
    </lineage>
</organism>
<dbReference type="EMBL" id="AUZJ01000050">
    <property type="protein sequence ID" value="ERF60038.1"/>
    <property type="molecule type" value="Genomic_DNA"/>
</dbReference>
<dbReference type="eggNOG" id="COG2604">
    <property type="taxonomic scope" value="Bacteria"/>
</dbReference>
<keyword evidence="5" id="KW-1185">Reference proteome</keyword>
<evidence type="ECO:0000313" key="5">
    <source>
        <dbReference type="Proteomes" id="UP000016646"/>
    </source>
</evidence>
<accession>U2MY90</accession>
<evidence type="ECO:0000313" key="3">
    <source>
        <dbReference type="EMBL" id="ERK04179.1"/>
    </source>
</evidence>
<name>U2MY90_TRESO</name>
<dbReference type="OrthoDB" id="304932at2"/>
<reference evidence="4 5" key="1">
    <citation type="submission" date="2013-08" db="EMBL/GenBank/DDBJ databases">
        <authorList>
            <person name="Durkin A.S."/>
            <person name="Haft D.R."/>
            <person name="McCorrison J."/>
            <person name="Torralba M."/>
            <person name="Gillis M."/>
            <person name="Haft D.H."/>
            <person name="Methe B."/>
            <person name="Sutton G."/>
            <person name="Nelson K.E."/>
        </authorList>
    </citation>
    <scope>NUCLEOTIDE SEQUENCE [LARGE SCALE GENOMIC DNA]</scope>
    <source>
        <strain evidence="3 5">ATCC 35536</strain>
        <strain evidence="2 4">VPI DR56BR1116</strain>
    </source>
</reference>
<sequence length="493" mass="53916">MGIRFFTAKSGLPSCAANATNLHSSYDPEREAERFVDAMSPSFYPQYIVVTEPALSYCAQFFRKRFPAAVLVAVRYAPDFAEADKGWDIVFDAAQSALRLSDTLFDKLGEEGLCSALFASWQPSARAFPEKNAAVWQEIKYAVDKGRDVLFTRSCFASRWIANAFFICRHIERARRIVKGSSPVVVAASGPSLKSALPYLAQFRPSYFLIAASSALSVLTAYGIIPDVCIATDGGFYAKAHLSPLLRFPHIPLALAQEASCSGDILSTSGIIPLSYGDGFAASLFAACGIPSMKIERNGTVSGSALDFAQSITDGSVFLCGLDMASASGLQHARPNALEEKATASCMKTYPNETKSSASRFASGSLELYRKWFQSLPKARVKNVYRFAHDYRFLNTLGAIADVDTAFFEQSLSQQRILPRIEDEALPKKEAVQKAALDFLKLHAGSDAWLHEIFPAEYVSRQREIDAEKKGSKTETLAKKSDALSKKIARIIG</sequence>
<dbReference type="STRING" id="1125725.HMPREF1325_1198"/>
<dbReference type="Proteomes" id="UP000016412">
    <property type="component" value="Unassembled WGS sequence"/>
</dbReference>
<comment type="caution">
    <text evidence="2">The sequence shown here is derived from an EMBL/GenBank/DDBJ whole genome shotgun (WGS) entry which is preliminary data.</text>
</comment>
<evidence type="ECO:0000313" key="4">
    <source>
        <dbReference type="Proteomes" id="UP000016412"/>
    </source>
</evidence>
<evidence type="ECO:0000313" key="2">
    <source>
        <dbReference type="EMBL" id="ERF60038.1"/>
    </source>
</evidence>
<dbReference type="PATRIC" id="fig|1125725.3.peg.2041"/>
<dbReference type="PANTHER" id="PTHR41786:SF1">
    <property type="entry name" value="6-HYDROXYMETHYLPTERIN DIPHOSPHOKINASE MPTE-LIKE DOMAIN-CONTAINING PROTEIN"/>
    <property type="match status" value="1"/>
</dbReference>
<dbReference type="AlphaFoldDB" id="U2MY90"/>
<dbReference type="PANTHER" id="PTHR41786">
    <property type="entry name" value="MOTILITY ACCESSORY FACTOR MAF"/>
    <property type="match status" value="1"/>
</dbReference>
<dbReference type="InterPro" id="IPR002826">
    <property type="entry name" value="MptE-like"/>
</dbReference>
<evidence type="ECO:0000259" key="1">
    <source>
        <dbReference type="Pfam" id="PF01973"/>
    </source>
</evidence>
<dbReference type="RefSeq" id="WP_021331003.1">
    <property type="nucleotide sequence ID" value="NZ_AUZJ01000050.1"/>
</dbReference>